<comment type="caution">
    <text evidence="5">The sequence shown here is derived from an EMBL/GenBank/DDBJ whole genome shotgun (WGS) entry which is preliminary data.</text>
</comment>
<reference evidence="5 6" key="1">
    <citation type="submission" date="2024-08" db="EMBL/GenBank/DDBJ databases">
        <title>Gnathostoma spinigerum genome.</title>
        <authorList>
            <person name="Gonzalez-Bertolin B."/>
            <person name="Monzon S."/>
            <person name="Zaballos A."/>
            <person name="Jimenez P."/>
            <person name="Dekumyoy P."/>
            <person name="Varona S."/>
            <person name="Cuesta I."/>
            <person name="Sumanam S."/>
            <person name="Adisakwattana P."/>
            <person name="Gasser R.B."/>
            <person name="Hernandez-Gonzalez A."/>
            <person name="Young N.D."/>
            <person name="Perteguer M.J."/>
        </authorList>
    </citation>
    <scope>NUCLEOTIDE SEQUENCE [LARGE SCALE GENOMIC DNA]</scope>
    <source>
        <strain evidence="5">AL3</strain>
        <tissue evidence="5">Liver</tissue>
    </source>
</reference>
<dbReference type="AlphaFoldDB" id="A0ABD6ESP7"/>
<dbReference type="PANTHER" id="PTHR24637">
    <property type="entry name" value="COLLAGEN"/>
    <property type="match status" value="1"/>
</dbReference>
<feature type="region of interest" description="Disordered" evidence="2">
    <location>
        <begin position="252"/>
        <end position="437"/>
    </location>
</feature>
<feature type="compositionally biased region" description="Polar residues" evidence="2">
    <location>
        <begin position="173"/>
        <end position="182"/>
    </location>
</feature>
<dbReference type="Pfam" id="PF01484">
    <property type="entry name" value="Col_cuticle_N"/>
    <property type="match status" value="1"/>
</dbReference>
<feature type="compositionally biased region" description="Polar residues" evidence="2">
    <location>
        <begin position="113"/>
        <end position="133"/>
    </location>
</feature>
<dbReference type="SMART" id="SM01088">
    <property type="entry name" value="Col_cuticle_N"/>
    <property type="match status" value="1"/>
</dbReference>
<gene>
    <name evidence="5" type="ORF">AB6A40_005984</name>
</gene>
<sequence>MITLLACVFIIIVICSDVSAMWHQVDSEMASFKILTDDLWKDMVGLGAVSYSKRRRRQSTYEYGLTNGPPEVTEGGAKGYRTSGRDQLFMVSPSADNGGYSVYGIPGSVGGESLNNEAHGNGQQQKGGSNRSQWTEESRVTFGREPSKETTNGEDAISRPPFQENPIPLRVPSSDQNPEKGSTVFSPVSSVGGAVCNCNLENHCPPGPPGPKGEKGIDGMDGLPGKPGIDAPNAVDLKPTGSSGCFVCPAGQMGPTGPPGPRGIRGMRGAKGSPGMPGRAGAPGAPGDMGSYGPIGPDGEAGVPGENGTDTEKIVGRKGSRGPPGDQGPEGPRGEKGDDAPPGEPGPPGVRGMPGFQGPLGADGAEGAAGPPGKPGKDAKYCKCPPRKVKSVGHRWSSKKQANEEADKVNNHETQNYVKPDGGEYTKTSETNDYESPLVGTEGFRRLKIMKI</sequence>
<keyword evidence="1" id="KW-0677">Repeat</keyword>
<organism evidence="5 6">
    <name type="scientific">Gnathostoma spinigerum</name>
    <dbReference type="NCBI Taxonomy" id="75299"/>
    <lineage>
        <taxon>Eukaryota</taxon>
        <taxon>Metazoa</taxon>
        <taxon>Ecdysozoa</taxon>
        <taxon>Nematoda</taxon>
        <taxon>Chromadorea</taxon>
        <taxon>Rhabditida</taxon>
        <taxon>Spirurina</taxon>
        <taxon>Gnathostomatomorpha</taxon>
        <taxon>Gnathostomatoidea</taxon>
        <taxon>Gnathostomatidae</taxon>
        <taxon>Gnathostoma</taxon>
    </lineage>
</organism>
<dbReference type="Proteomes" id="UP001608902">
    <property type="component" value="Unassembled WGS sequence"/>
</dbReference>
<keyword evidence="6" id="KW-1185">Reference proteome</keyword>
<feature type="compositionally biased region" description="Basic and acidic residues" evidence="2">
    <location>
        <begin position="401"/>
        <end position="411"/>
    </location>
</feature>
<evidence type="ECO:0000256" key="3">
    <source>
        <dbReference type="SAM" id="SignalP"/>
    </source>
</evidence>
<feature type="compositionally biased region" description="Basic residues" evidence="2">
    <location>
        <begin position="385"/>
        <end position="398"/>
    </location>
</feature>
<dbReference type="InterPro" id="IPR008160">
    <property type="entry name" value="Collagen"/>
</dbReference>
<evidence type="ECO:0000313" key="6">
    <source>
        <dbReference type="Proteomes" id="UP001608902"/>
    </source>
</evidence>
<dbReference type="InterPro" id="IPR002486">
    <property type="entry name" value="Col_cuticle_N"/>
</dbReference>
<dbReference type="PANTHER" id="PTHR24637:SF393">
    <property type="entry name" value="CUTICLE COLLAGEN ROL-6"/>
    <property type="match status" value="1"/>
</dbReference>
<proteinExistence type="predicted"/>
<dbReference type="Pfam" id="PF01391">
    <property type="entry name" value="Collagen"/>
    <property type="match status" value="2"/>
</dbReference>
<feature type="domain" description="Nematode cuticle collagen N-terminal" evidence="4">
    <location>
        <begin position="1"/>
        <end position="43"/>
    </location>
</feature>
<name>A0ABD6ESP7_9BILA</name>
<keyword evidence="3" id="KW-0732">Signal</keyword>
<feature type="chain" id="PRO_5044826312" description="Nematode cuticle collagen N-terminal domain-containing protein" evidence="3">
    <location>
        <begin position="21"/>
        <end position="452"/>
    </location>
</feature>
<evidence type="ECO:0000259" key="4">
    <source>
        <dbReference type="SMART" id="SM01088"/>
    </source>
</evidence>
<feature type="signal peptide" evidence="3">
    <location>
        <begin position="1"/>
        <end position="20"/>
    </location>
</feature>
<evidence type="ECO:0000256" key="2">
    <source>
        <dbReference type="SAM" id="MobiDB-lite"/>
    </source>
</evidence>
<evidence type="ECO:0000313" key="5">
    <source>
        <dbReference type="EMBL" id="MFH4979275.1"/>
    </source>
</evidence>
<feature type="compositionally biased region" description="Low complexity" evidence="2">
    <location>
        <begin position="350"/>
        <end position="371"/>
    </location>
</feature>
<evidence type="ECO:0000256" key="1">
    <source>
        <dbReference type="ARBA" id="ARBA00022737"/>
    </source>
</evidence>
<feature type="compositionally biased region" description="Low complexity" evidence="2">
    <location>
        <begin position="273"/>
        <end position="291"/>
    </location>
</feature>
<feature type="region of interest" description="Disordered" evidence="2">
    <location>
        <begin position="111"/>
        <end position="182"/>
    </location>
</feature>
<accession>A0ABD6ESP7</accession>
<dbReference type="EMBL" id="JBGFUD010004010">
    <property type="protein sequence ID" value="MFH4979275.1"/>
    <property type="molecule type" value="Genomic_DNA"/>
</dbReference>
<protein>
    <recommendedName>
        <fullName evidence="4">Nematode cuticle collagen N-terminal domain-containing protein</fullName>
    </recommendedName>
</protein>